<dbReference type="Gene3D" id="3.40.140.10">
    <property type="entry name" value="Cytidine Deaminase, domain 2"/>
    <property type="match status" value="1"/>
</dbReference>
<name>X1CV28_9ZZZZ</name>
<protein>
    <recommendedName>
        <fullName evidence="4">DRTGG domain-containing protein</fullName>
    </recommendedName>
</protein>
<accession>X1CV28</accession>
<dbReference type="PANTHER" id="PTHR30592:SF1">
    <property type="entry name" value="SULFUR CARRIER PROTEIN FDHD"/>
    <property type="match status" value="1"/>
</dbReference>
<dbReference type="GO" id="GO:0016783">
    <property type="term" value="F:sulfurtransferase activity"/>
    <property type="evidence" value="ECO:0007669"/>
    <property type="project" value="InterPro"/>
</dbReference>
<evidence type="ECO:0000313" key="3">
    <source>
        <dbReference type="EMBL" id="GAG88016.1"/>
    </source>
</evidence>
<dbReference type="PANTHER" id="PTHR30592">
    <property type="entry name" value="FORMATE DEHYDROGENASE"/>
    <property type="match status" value="1"/>
</dbReference>
<reference evidence="3" key="1">
    <citation type="journal article" date="2014" name="Front. Microbiol.">
        <title>High frequency of phylogenetically diverse reductive dehalogenase-homologous genes in deep subseafloor sedimentary metagenomes.</title>
        <authorList>
            <person name="Kawai M."/>
            <person name="Futagami T."/>
            <person name="Toyoda A."/>
            <person name="Takaki Y."/>
            <person name="Nishi S."/>
            <person name="Hori S."/>
            <person name="Arai W."/>
            <person name="Tsubouchi T."/>
            <person name="Morono Y."/>
            <person name="Uchiyama I."/>
            <person name="Ito T."/>
            <person name="Fujiyama A."/>
            <person name="Inagaki F."/>
            <person name="Takami H."/>
        </authorList>
    </citation>
    <scope>NUCLEOTIDE SEQUENCE</scope>
    <source>
        <strain evidence="3">Expedition CK06-06</strain>
    </source>
</reference>
<dbReference type="Pfam" id="PF02634">
    <property type="entry name" value="FdhD-NarQ"/>
    <property type="match status" value="1"/>
</dbReference>
<keyword evidence="2" id="KW-0501">Molybdenum cofactor biosynthesis</keyword>
<sequence>VDKVIGYCSQQGYSFSDSMLLLTGRLTHNIVQKGTNSGIPVIASLTVATDMGMKTAKESDTTLIGALTEDGCWLYNERITKLET</sequence>
<dbReference type="EMBL" id="BART01014384">
    <property type="protein sequence ID" value="GAG88016.1"/>
    <property type="molecule type" value="Genomic_DNA"/>
</dbReference>
<feature type="non-terminal residue" evidence="3">
    <location>
        <position position="1"/>
    </location>
</feature>
<dbReference type="GO" id="GO:0006777">
    <property type="term" value="P:Mo-molybdopterin cofactor biosynthetic process"/>
    <property type="evidence" value="ECO:0007669"/>
    <property type="project" value="UniProtKB-KW"/>
</dbReference>
<proteinExistence type="predicted"/>
<dbReference type="SUPFAM" id="SSF53927">
    <property type="entry name" value="Cytidine deaminase-like"/>
    <property type="match status" value="1"/>
</dbReference>
<gene>
    <name evidence="3" type="ORF">S01H4_28738</name>
</gene>
<comment type="caution">
    <text evidence="3">The sequence shown here is derived from an EMBL/GenBank/DDBJ whole genome shotgun (WGS) entry which is preliminary data.</text>
</comment>
<dbReference type="InterPro" id="IPR003786">
    <property type="entry name" value="FdhD"/>
</dbReference>
<evidence type="ECO:0000256" key="1">
    <source>
        <dbReference type="ARBA" id="ARBA00022490"/>
    </source>
</evidence>
<evidence type="ECO:0000256" key="2">
    <source>
        <dbReference type="ARBA" id="ARBA00023150"/>
    </source>
</evidence>
<dbReference type="InterPro" id="IPR016193">
    <property type="entry name" value="Cytidine_deaminase-like"/>
</dbReference>
<dbReference type="AlphaFoldDB" id="X1CV28"/>
<organism evidence="3">
    <name type="scientific">marine sediment metagenome</name>
    <dbReference type="NCBI Taxonomy" id="412755"/>
    <lineage>
        <taxon>unclassified sequences</taxon>
        <taxon>metagenomes</taxon>
        <taxon>ecological metagenomes</taxon>
    </lineage>
</organism>
<keyword evidence="1" id="KW-0963">Cytoplasm</keyword>
<evidence type="ECO:0008006" key="4">
    <source>
        <dbReference type="Google" id="ProtNLM"/>
    </source>
</evidence>